<dbReference type="EMBL" id="BMOD01000007">
    <property type="protein sequence ID" value="GGJ35471.1"/>
    <property type="molecule type" value="Genomic_DNA"/>
</dbReference>
<keyword evidence="2" id="KW-1185">Reference proteome</keyword>
<evidence type="ECO:0000313" key="1">
    <source>
        <dbReference type="EMBL" id="GGJ35471.1"/>
    </source>
</evidence>
<accession>A0ABQ2CZ69</accession>
<proteinExistence type="predicted"/>
<dbReference type="Proteomes" id="UP000632222">
    <property type="component" value="Unassembled WGS sequence"/>
</dbReference>
<organism evidence="1 2">
    <name type="scientific">Deinococcus roseus</name>
    <dbReference type="NCBI Taxonomy" id="392414"/>
    <lineage>
        <taxon>Bacteria</taxon>
        <taxon>Thermotogati</taxon>
        <taxon>Deinococcota</taxon>
        <taxon>Deinococci</taxon>
        <taxon>Deinococcales</taxon>
        <taxon>Deinococcaceae</taxon>
        <taxon>Deinococcus</taxon>
    </lineage>
</organism>
<evidence type="ECO:0000313" key="2">
    <source>
        <dbReference type="Proteomes" id="UP000632222"/>
    </source>
</evidence>
<sequence length="190" mass="22019">MTRLLLMIRALCMGVKYQPLEVLMDQQMVFTSLDHLQSDADVAFQHLGLPACTLYRREDRIYQGQIHKYGLLDLVFEVIEPIEIPSPENPLQFLKSMGILMVSKENPEEKPEGDEFGVLQAMYDDLQEEHQYLKVMLHEVNPVPPVGMERAKQWIFGNKSPEGTFPRTFEVTDACLTNLNGIWFSRHFYL</sequence>
<comment type="caution">
    <text evidence="1">The sequence shown here is derived from an EMBL/GenBank/DDBJ whole genome shotgun (WGS) entry which is preliminary data.</text>
</comment>
<gene>
    <name evidence="1" type="ORF">GCM10008938_21940</name>
</gene>
<dbReference type="RefSeq" id="WP_189002736.1">
    <property type="nucleotide sequence ID" value="NZ_BMOD01000007.1"/>
</dbReference>
<name>A0ABQ2CZ69_9DEIO</name>
<protein>
    <submittedName>
        <fullName evidence="1">Uncharacterized protein</fullName>
    </submittedName>
</protein>
<reference evidence="2" key="1">
    <citation type="journal article" date="2019" name="Int. J. Syst. Evol. Microbiol.">
        <title>The Global Catalogue of Microorganisms (GCM) 10K type strain sequencing project: providing services to taxonomists for standard genome sequencing and annotation.</title>
        <authorList>
            <consortium name="The Broad Institute Genomics Platform"/>
            <consortium name="The Broad Institute Genome Sequencing Center for Infectious Disease"/>
            <person name="Wu L."/>
            <person name="Ma J."/>
        </authorList>
    </citation>
    <scope>NUCLEOTIDE SEQUENCE [LARGE SCALE GENOMIC DNA]</scope>
    <source>
        <strain evidence="2">JCM 14370</strain>
    </source>
</reference>